<proteinExistence type="predicted"/>
<dbReference type="EMBL" id="JAJSOF020000009">
    <property type="protein sequence ID" value="KAJ4446946.1"/>
    <property type="molecule type" value="Genomic_DNA"/>
</dbReference>
<keyword evidence="2" id="KW-1185">Reference proteome</keyword>
<dbReference type="SUPFAM" id="SSF53474">
    <property type="entry name" value="alpha/beta-Hydrolases"/>
    <property type="match status" value="1"/>
</dbReference>
<sequence length="80" mass="9178">MYTDLYFAIGTDSGVKLHSKAGATVYYYYFDYRGENSYSSIFGDPTEDYGELENRKFEVKHVPSSLSQGTYKLNLQESFS</sequence>
<dbReference type="InterPro" id="IPR029058">
    <property type="entry name" value="AB_hydrolase_fold"/>
</dbReference>
<evidence type="ECO:0000313" key="1">
    <source>
        <dbReference type="EMBL" id="KAJ4446946.1"/>
    </source>
</evidence>
<reference evidence="1 2" key="1">
    <citation type="journal article" date="2022" name="Allergy">
        <title>Genome assembly and annotation of Periplaneta americana reveal a comprehensive cockroach allergen profile.</title>
        <authorList>
            <person name="Wang L."/>
            <person name="Xiong Q."/>
            <person name="Saelim N."/>
            <person name="Wang L."/>
            <person name="Nong W."/>
            <person name="Wan A.T."/>
            <person name="Shi M."/>
            <person name="Liu X."/>
            <person name="Cao Q."/>
            <person name="Hui J.H.L."/>
            <person name="Sookrung N."/>
            <person name="Leung T.F."/>
            <person name="Tungtrongchitr A."/>
            <person name="Tsui S.K.W."/>
        </authorList>
    </citation>
    <scope>NUCLEOTIDE SEQUENCE [LARGE SCALE GENOMIC DNA]</scope>
    <source>
        <strain evidence="1">PWHHKU_190912</strain>
    </source>
</reference>
<name>A0ABQ8TLF5_PERAM</name>
<protein>
    <submittedName>
        <fullName evidence="1">Uncharacterized protein</fullName>
    </submittedName>
</protein>
<dbReference type="Gene3D" id="3.40.50.1820">
    <property type="entry name" value="alpha/beta hydrolase"/>
    <property type="match status" value="1"/>
</dbReference>
<dbReference type="Proteomes" id="UP001148838">
    <property type="component" value="Unassembled WGS sequence"/>
</dbReference>
<gene>
    <name evidence="1" type="ORF">ANN_13648</name>
</gene>
<evidence type="ECO:0000313" key="2">
    <source>
        <dbReference type="Proteomes" id="UP001148838"/>
    </source>
</evidence>
<organism evidence="1 2">
    <name type="scientific">Periplaneta americana</name>
    <name type="common">American cockroach</name>
    <name type="synonym">Blatta americana</name>
    <dbReference type="NCBI Taxonomy" id="6978"/>
    <lineage>
        <taxon>Eukaryota</taxon>
        <taxon>Metazoa</taxon>
        <taxon>Ecdysozoa</taxon>
        <taxon>Arthropoda</taxon>
        <taxon>Hexapoda</taxon>
        <taxon>Insecta</taxon>
        <taxon>Pterygota</taxon>
        <taxon>Neoptera</taxon>
        <taxon>Polyneoptera</taxon>
        <taxon>Dictyoptera</taxon>
        <taxon>Blattodea</taxon>
        <taxon>Blattoidea</taxon>
        <taxon>Blattidae</taxon>
        <taxon>Blattinae</taxon>
        <taxon>Periplaneta</taxon>
    </lineage>
</organism>
<comment type="caution">
    <text evidence="1">The sequence shown here is derived from an EMBL/GenBank/DDBJ whole genome shotgun (WGS) entry which is preliminary data.</text>
</comment>
<accession>A0ABQ8TLF5</accession>